<dbReference type="InterPro" id="IPR004840">
    <property type="entry name" value="Amino_acid_permease_CS"/>
</dbReference>
<dbReference type="ExpressionAtlas" id="A0A2K3DUN3">
    <property type="expression patterns" value="baseline and differential"/>
</dbReference>
<evidence type="ECO:0000313" key="8">
    <source>
        <dbReference type="EMBL" id="PNW84232.1"/>
    </source>
</evidence>
<dbReference type="Proteomes" id="UP000006906">
    <property type="component" value="Chromosome 4"/>
</dbReference>
<dbReference type="EMBL" id="CM008965">
    <property type="protein sequence ID" value="PNW84232.1"/>
    <property type="molecule type" value="Genomic_DNA"/>
</dbReference>
<evidence type="ECO:0000256" key="6">
    <source>
        <dbReference type="SAM" id="MobiDB-lite"/>
    </source>
</evidence>
<feature type="region of interest" description="Disordered" evidence="6">
    <location>
        <begin position="75"/>
        <end position="97"/>
    </location>
</feature>
<keyword evidence="9" id="KW-1185">Reference proteome</keyword>
<feature type="transmembrane region" description="Helical" evidence="7">
    <location>
        <begin position="499"/>
        <end position="525"/>
    </location>
</feature>
<dbReference type="Gramene" id="PNW84232">
    <property type="protein sequence ID" value="PNW84232"/>
    <property type="gene ID" value="CHLRE_04g226150v5"/>
</dbReference>
<dbReference type="GO" id="GO:0015812">
    <property type="term" value="P:gamma-aminobutyric acid transport"/>
    <property type="evidence" value="ECO:0000318"/>
    <property type="project" value="GO_Central"/>
</dbReference>
<feature type="transmembrane region" description="Helical" evidence="7">
    <location>
        <begin position="284"/>
        <end position="303"/>
    </location>
</feature>
<dbReference type="PROSITE" id="PS00218">
    <property type="entry name" value="AMINO_ACID_PERMEASE_1"/>
    <property type="match status" value="1"/>
</dbReference>
<dbReference type="OrthoDB" id="3257095at2759"/>
<feature type="transmembrane region" description="Helical" evidence="7">
    <location>
        <begin position="253"/>
        <end position="272"/>
    </location>
</feature>
<evidence type="ECO:0000313" key="9">
    <source>
        <dbReference type="Proteomes" id="UP000006906"/>
    </source>
</evidence>
<evidence type="ECO:0000256" key="5">
    <source>
        <dbReference type="ARBA" id="ARBA00023136"/>
    </source>
</evidence>
<protein>
    <submittedName>
        <fullName evidence="8">Uncharacterized protein</fullName>
    </submittedName>
</protein>
<dbReference type="Pfam" id="PF13520">
    <property type="entry name" value="AA_permease_2"/>
    <property type="match status" value="1"/>
</dbReference>
<feature type="transmembrane region" description="Helical" evidence="7">
    <location>
        <begin position="323"/>
        <end position="345"/>
    </location>
</feature>
<dbReference type="AlphaFoldDB" id="A0A2K3DUN3"/>
<keyword evidence="4 7" id="KW-1133">Transmembrane helix</keyword>
<sequence>MASGPPVEGNRTLVITSQRGQVYPFEAAAKLEAYQTGAKPAPQQLHALHAQHHNGHAAPTKGSSFASPYFGSNSFTSKKQQKSGRAGGGQPPRASRAGKWDEVKLWQLGYRQELQRKFSMLNNLAIGTSVLSFFAINDTYGTQGMAYGGPVSAVWGWLICSAFSLCVALCLAELLSALPTSGGIYYWSFSLAPRRHRTLVCWMAGWLNLLGQVAFTAGLEYTLAQGVATAVFMQTHGAAGAANSDGVRLSRTAILGVLAAMLLTHAALNSLSIHLTSFLATTSFFWHVIATLALCISMMLIAPKLNSPDFVFTMWTPNSQVHGITSPAYIFLLGLLMSQWTIMGYDAAIHVVEETIDAENAGARALVGSVVVTSGVGFCLIICLTFALQNEANLLNPHNATGGQSAMIQLLWDVFAARYGTGYGAVGLSYVSLVGLFFAAYASLCANARMLYAFSRDGAMPGARLWRRLAPASRLPVSATWLMALLAALLAVPCIYNDLLFATISAGSVVALSLSYGIPIFLRIFHDQYSFLPGPFNLGRMSKPLAVVACIWILLTSVVFVLPTTYPITPGSANYTAPLIVAVLALAAVLFYAPGFGGRQWFTGPAPNLE</sequence>
<dbReference type="PANTHER" id="PTHR45649:SF26">
    <property type="entry name" value="OS04G0435100 PROTEIN"/>
    <property type="match status" value="1"/>
</dbReference>
<feature type="transmembrane region" description="Helical" evidence="7">
    <location>
        <begin position="545"/>
        <end position="563"/>
    </location>
</feature>
<dbReference type="OMA" id="AFGVKLM"/>
<feature type="transmembrane region" description="Helical" evidence="7">
    <location>
        <begin position="475"/>
        <end position="493"/>
    </location>
</feature>
<dbReference type="PANTHER" id="PTHR45649">
    <property type="entry name" value="AMINO-ACID PERMEASE BAT1"/>
    <property type="match status" value="1"/>
</dbReference>
<gene>
    <name evidence="8" type="ORF">CHLRE_04g226150v5</name>
</gene>
<dbReference type="GO" id="GO:0016020">
    <property type="term" value="C:membrane"/>
    <property type="evidence" value="ECO:0007669"/>
    <property type="project" value="UniProtKB-SubCell"/>
</dbReference>
<dbReference type="Gene3D" id="1.20.1740.10">
    <property type="entry name" value="Amino acid/polyamine transporter I"/>
    <property type="match status" value="1"/>
</dbReference>
<evidence type="ECO:0000256" key="3">
    <source>
        <dbReference type="ARBA" id="ARBA00022692"/>
    </source>
</evidence>
<feature type="transmembrane region" description="Helical" evidence="7">
    <location>
        <begin position="366"/>
        <end position="388"/>
    </location>
</feature>
<comment type="subcellular location">
    <subcellularLocation>
        <location evidence="1">Membrane</location>
        <topology evidence="1">Multi-pass membrane protein</topology>
    </subcellularLocation>
</comment>
<evidence type="ECO:0000256" key="2">
    <source>
        <dbReference type="ARBA" id="ARBA00022448"/>
    </source>
</evidence>
<dbReference type="InterPro" id="IPR002293">
    <property type="entry name" value="AA/rel_permease1"/>
</dbReference>
<feature type="transmembrane region" description="Helical" evidence="7">
    <location>
        <begin position="430"/>
        <end position="454"/>
    </location>
</feature>
<feature type="transmembrane region" description="Helical" evidence="7">
    <location>
        <begin position="199"/>
        <end position="219"/>
    </location>
</feature>
<dbReference type="PaxDb" id="3055-EDP04170"/>
<accession>A0A2K3DUN3</accession>
<name>A0A2K3DUN3_CHLRE</name>
<dbReference type="KEGG" id="cre:CHLRE_04g226150v5"/>
<dbReference type="GO" id="GO:0015185">
    <property type="term" value="F:gamma-aminobutyric acid transmembrane transporter activity"/>
    <property type="evidence" value="ECO:0000318"/>
    <property type="project" value="GO_Central"/>
</dbReference>
<proteinExistence type="predicted"/>
<evidence type="ECO:0000256" key="7">
    <source>
        <dbReference type="SAM" id="Phobius"/>
    </source>
</evidence>
<dbReference type="InParanoid" id="A0A2K3DUN3"/>
<dbReference type="RefSeq" id="XP_042925355.1">
    <property type="nucleotide sequence ID" value="XM_043062003.1"/>
</dbReference>
<dbReference type="GeneID" id="5717805"/>
<feature type="transmembrane region" description="Helical" evidence="7">
    <location>
        <begin position="118"/>
        <end position="136"/>
    </location>
</feature>
<evidence type="ECO:0000256" key="1">
    <source>
        <dbReference type="ARBA" id="ARBA00004141"/>
    </source>
</evidence>
<organism evidence="8 9">
    <name type="scientific">Chlamydomonas reinhardtii</name>
    <name type="common">Chlamydomonas smithii</name>
    <dbReference type="NCBI Taxonomy" id="3055"/>
    <lineage>
        <taxon>Eukaryota</taxon>
        <taxon>Viridiplantae</taxon>
        <taxon>Chlorophyta</taxon>
        <taxon>core chlorophytes</taxon>
        <taxon>Chlorophyceae</taxon>
        <taxon>CS clade</taxon>
        <taxon>Chlamydomonadales</taxon>
        <taxon>Chlamydomonadaceae</taxon>
        <taxon>Chlamydomonas</taxon>
    </lineage>
</organism>
<evidence type="ECO:0000256" key="4">
    <source>
        <dbReference type="ARBA" id="ARBA00022989"/>
    </source>
</evidence>
<keyword evidence="3 7" id="KW-0812">Transmembrane</keyword>
<keyword evidence="2" id="KW-0813">Transport</keyword>
<dbReference type="STRING" id="3055.A0A2K3DUN3"/>
<keyword evidence="5 7" id="KW-0472">Membrane</keyword>
<feature type="transmembrane region" description="Helical" evidence="7">
    <location>
        <begin position="156"/>
        <end position="178"/>
    </location>
</feature>
<reference evidence="8 9" key="1">
    <citation type="journal article" date="2007" name="Science">
        <title>The Chlamydomonas genome reveals the evolution of key animal and plant functions.</title>
        <authorList>
            <person name="Merchant S.S."/>
            <person name="Prochnik S.E."/>
            <person name="Vallon O."/>
            <person name="Harris E.H."/>
            <person name="Karpowicz S.J."/>
            <person name="Witman G.B."/>
            <person name="Terry A."/>
            <person name="Salamov A."/>
            <person name="Fritz-Laylin L.K."/>
            <person name="Marechal-Drouard L."/>
            <person name="Marshall W.F."/>
            <person name="Qu L.H."/>
            <person name="Nelson D.R."/>
            <person name="Sanderfoot A.A."/>
            <person name="Spalding M.H."/>
            <person name="Kapitonov V.V."/>
            <person name="Ren Q."/>
            <person name="Ferris P."/>
            <person name="Lindquist E."/>
            <person name="Shapiro H."/>
            <person name="Lucas S.M."/>
            <person name="Grimwood J."/>
            <person name="Schmutz J."/>
            <person name="Cardol P."/>
            <person name="Cerutti H."/>
            <person name="Chanfreau G."/>
            <person name="Chen C.L."/>
            <person name="Cognat V."/>
            <person name="Croft M.T."/>
            <person name="Dent R."/>
            <person name="Dutcher S."/>
            <person name="Fernandez E."/>
            <person name="Fukuzawa H."/>
            <person name="Gonzalez-Ballester D."/>
            <person name="Gonzalez-Halphen D."/>
            <person name="Hallmann A."/>
            <person name="Hanikenne M."/>
            <person name="Hippler M."/>
            <person name="Inwood W."/>
            <person name="Jabbari K."/>
            <person name="Kalanon M."/>
            <person name="Kuras R."/>
            <person name="Lefebvre P.A."/>
            <person name="Lemaire S.D."/>
            <person name="Lobanov A.V."/>
            <person name="Lohr M."/>
            <person name="Manuell A."/>
            <person name="Meier I."/>
            <person name="Mets L."/>
            <person name="Mittag M."/>
            <person name="Mittelmeier T."/>
            <person name="Moroney J.V."/>
            <person name="Moseley J."/>
            <person name="Napoli C."/>
            <person name="Nedelcu A.M."/>
            <person name="Niyogi K."/>
            <person name="Novoselov S.V."/>
            <person name="Paulsen I.T."/>
            <person name="Pazour G."/>
            <person name="Purton S."/>
            <person name="Ral J.P."/>
            <person name="Riano-Pachon D.M."/>
            <person name="Riekhof W."/>
            <person name="Rymarquis L."/>
            <person name="Schroda M."/>
            <person name="Stern D."/>
            <person name="Umen J."/>
            <person name="Willows R."/>
            <person name="Wilson N."/>
            <person name="Zimmer S.L."/>
            <person name="Allmer J."/>
            <person name="Balk J."/>
            <person name="Bisova K."/>
            <person name="Chen C.J."/>
            <person name="Elias M."/>
            <person name="Gendler K."/>
            <person name="Hauser C."/>
            <person name="Lamb M.R."/>
            <person name="Ledford H."/>
            <person name="Long J.C."/>
            <person name="Minagawa J."/>
            <person name="Page M.D."/>
            <person name="Pan J."/>
            <person name="Pootakham W."/>
            <person name="Roje S."/>
            <person name="Rose A."/>
            <person name="Stahlberg E."/>
            <person name="Terauchi A.M."/>
            <person name="Yang P."/>
            <person name="Ball S."/>
            <person name="Bowler C."/>
            <person name="Dieckmann C.L."/>
            <person name="Gladyshev V.N."/>
            <person name="Green P."/>
            <person name="Jorgensen R."/>
            <person name="Mayfield S."/>
            <person name="Mueller-Roeber B."/>
            <person name="Rajamani S."/>
            <person name="Sayre R.T."/>
            <person name="Brokstein P."/>
            <person name="Dubchak I."/>
            <person name="Goodstein D."/>
            <person name="Hornick L."/>
            <person name="Huang Y.W."/>
            <person name="Jhaveri J."/>
            <person name="Luo Y."/>
            <person name="Martinez D."/>
            <person name="Ngau W.C."/>
            <person name="Otillar B."/>
            <person name="Poliakov A."/>
            <person name="Porter A."/>
            <person name="Szajkowski L."/>
            <person name="Werner G."/>
            <person name="Zhou K."/>
            <person name="Grigoriev I.V."/>
            <person name="Rokhsar D.S."/>
            <person name="Grossman A.R."/>
        </authorList>
    </citation>
    <scope>NUCLEOTIDE SEQUENCE [LARGE SCALE GENOMIC DNA]</scope>
    <source>
        <strain evidence="9">CC-503</strain>
    </source>
</reference>
<feature type="transmembrane region" description="Helical" evidence="7">
    <location>
        <begin position="575"/>
        <end position="593"/>
    </location>
</feature>